<reference evidence="1 2" key="1">
    <citation type="journal article" date="2012" name="J. Bacteriol.">
        <title>Genome sequence of the highly efficient arsenite-oxidizing bacterium Achromobacter arsenitoxydans SY8.</title>
        <authorList>
            <person name="Li X."/>
            <person name="Hu Y."/>
            <person name="Gong J."/>
            <person name="Lin Y."/>
            <person name="Johnstone L."/>
            <person name="Rensing C."/>
            <person name="Wang G."/>
        </authorList>
    </citation>
    <scope>NUCLEOTIDE SEQUENCE [LARGE SCALE GENOMIC DNA]</scope>
    <source>
        <strain evidence="1 2">SY8</strain>
    </source>
</reference>
<accession>H0FED6</accession>
<proteinExistence type="predicted"/>
<sequence length="123" mass="14174">MRPQALFPTVDRCFYRRCGGSLVGILRIQLLRFDDTTFDDSLQILGNEWANGEINRARIIPQSIELFLHPHHRFGRRVFPKKFIVDSPGRSTFIDATKESCRRTISVPDYASFAMNQAKCRIG</sequence>
<organism evidence="1 2">
    <name type="scientific">Achromobacter arsenitoxydans SY8</name>
    <dbReference type="NCBI Taxonomy" id="477184"/>
    <lineage>
        <taxon>Bacteria</taxon>
        <taxon>Pseudomonadati</taxon>
        <taxon>Pseudomonadota</taxon>
        <taxon>Betaproteobacteria</taxon>
        <taxon>Burkholderiales</taxon>
        <taxon>Alcaligenaceae</taxon>
        <taxon>Achromobacter</taxon>
    </lineage>
</organism>
<evidence type="ECO:0000313" key="2">
    <source>
        <dbReference type="Proteomes" id="UP000003113"/>
    </source>
</evidence>
<keyword evidence="2" id="KW-1185">Reference proteome</keyword>
<protein>
    <submittedName>
        <fullName evidence="1">Uncharacterized protein</fullName>
    </submittedName>
</protein>
<dbReference type="AlphaFoldDB" id="H0FED6"/>
<gene>
    <name evidence="1" type="ORF">KYC_25738</name>
</gene>
<dbReference type="Proteomes" id="UP000003113">
    <property type="component" value="Unassembled WGS sequence"/>
</dbReference>
<comment type="caution">
    <text evidence="1">The sequence shown here is derived from an EMBL/GenBank/DDBJ whole genome shotgun (WGS) entry which is preliminary data.</text>
</comment>
<evidence type="ECO:0000313" key="1">
    <source>
        <dbReference type="EMBL" id="EHK63372.1"/>
    </source>
</evidence>
<name>H0FED6_9BURK</name>
<dbReference type="EMBL" id="AGUF01000082">
    <property type="protein sequence ID" value="EHK63372.1"/>
    <property type="molecule type" value="Genomic_DNA"/>
</dbReference>